<gene>
    <name evidence="2" type="ORF">LPB3_05380</name>
</gene>
<evidence type="ECO:0000313" key="2">
    <source>
        <dbReference type="EMBL" id="OBY64826.1"/>
    </source>
</evidence>
<dbReference type="KEGG" id="pob:LPB03_07110"/>
<name>A0A1B8TYS0_9FLAO</name>
<feature type="transmembrane region" description="Helical" evidence="1">
    <location>
        <begin position="201"/>
        <end position="218"/>
    </location>
</feature>
<feature type="transmembrane region" description="Helical" evidence="1">
    <location>
        <begin position="179"/>
        <end position="195"/>
    </location>
</feature>
<evidence type="ECO:0000313" key="3">
    <source>
        <dbReference type="Proteomes" id="UP000092584"/>
    </source>
</evidence>
<dbReference type="Proteomes" id="UP000092584">
    <property type="component" value="Unassembled WGS sequence"/>
</dbReference>
<evidence type="ECO:0000256" key="1">
    <source>
        <dbReference type="SAM" id="Phobius"/>
    </source>
</evidence>
<dbReference type="EMBL" id="LSFM01000021">
    <property type="protein sequence ID" value="OBY64826.1"/>
    <property type="molecule type" value="Genomic_DNA"/>
</dbReference>
<feature type="transmembrane region" description="Helical" evidence="1">
    <location>
        <begin position="374"/>
        <end position="393"/>
    </location>
</feature>
<evidence type="ECO:0008006" key="4">
    <source>
        <dbReference type="Google" id="ProtNLM"/>
    </source>
</evidence>
<accession>A0A1B8TYS0</accession>
<dbReference type="STRING" id="1774273.LPB03_07110"/>
<organism evidence="2 3">
    <name type="scientific">Polaribacter vadi</name>
    <dbReference type="NCBI Taxonomy" id="1774273"/>
    <lineage>
        <taxon>Bacteria</taxon>
        <taxon>Pseudomonadati</taxon>
        <taxon>Bacteroidota</taxon>
        <taxon>Flavobacteriia</taxon>
        <taxon>Flavobacteriales</taxon>
        <taxon>Flavobacteriaceae</taxon>
    </lineage>
</organism>
<comment type="caution">
    <text evidence="2">The sequence shown here is derived from an EMBL/GenBank/DDBJ whole genome shotgun (WGS) entry which is preliminary data.</text>
</comment>
<feature type="transmembrane region" description="Helical" evidence="1">
    <location>
        <begin position="90"/>
        <end position="110"/>
    </location>
</feature>
<keyword evidence="1" id="KW-0472">Membrane</keyword>
<keyword evidence="1" id="KW-1133">Transmembrane helix</keyword>
<sequence length="427" mass="49279">MKRTNFKLPTFKSKYDYTPIKIVLLYLNFTYLFHLFSADSPNFYGLLFMIIITIATFFGYLLPNNLHSKISDAKLGINSIWRKKINVNKVLLVCAIIVIITSYGIVYSFYNNNSDILFYLKNPGLAYSNIKLMVRNPDNFENNAVFSSSISILLTLLSGTKYIFFTFAVLYWKQLQKKIKILIILTAIIYFITSFLVGSMITIATILMSIIPIFLIFIKKKKAITPQPYKKMKKSSRFKVFAAMALGVFVIIFFLSNRISTDNNLLEGIKVLGFYVSHGYTGLDYCLGLPFEPTFGFTSFRGISEMLVKYLSAPDFFENSYLVRNELVNGYPAMSVWSTIFPWLASDFSFYGIPFIMVWASYQFSVIWNRTIRTGNPHGYVLLGQFFIFWLMIPANNQLFHTLSNAASFLLILALYLRSKKYYKKEI</sequence>
<feature type="transmembrane region" description="Helical" evidence="1">
    <location>
        <begin position="340"/>
        <end position="362"/>
    </location>
</feature>
<feature type="transmembrane region" description="Helical" evidence="1">
    <location>
        <begin position="150"/>
        <end position="172"/>
    </location>
</feature>
<keyword evidence="1" id="KW-0812">Transmembrane</keyword>
<keyword evidence="3" id="KW-1185">Reference proteome</keyword>
<feature type="transmembrane region" description="Helical" evidence="1">
    <location>
        <begin position="238"/>
        <end position="256"/>
    </location>
</feature>
<dbReference type="AlphaFoldDB" id="A0A1B8TYS0"/>
<reference evidence="3" key="1">
    <citation type="submission" date="2016-02" db="EMBL/GenBank/DDBJ databases">
        <authorList>
            <person name="Shin S.-K."/>
            <person name="Yi H."/>
            <person name="Kim E."/>
        </authorList>
    </citation>
    <scope>NUCLEOTIDE SEQUENCE [LARGE SCALE GENOMIC DNA]</scope>
    <source>
        <strain evidence="3">LPB0003</strain>
    </source>
</reference>
<feature type="transmembrane region" description="Helical" evidence="1">
    <location>
        <begin position="43"/>
        <end position="62"/>
    </location>
</feature>
<proteinExistence type="predicted"/>
<feature type="transmembrane region" description="Helical" evidence="1">
    <location>
        <begin position="399"/>
        <end position="417"/>
    </location>
</feature>
<feature type="transmembrane region" description="Helical" evidence="1">
    <location>
        <begin position="20"/>
        <end position="37"/>
    </location>
</feature>
<protein>
    <recommendedName>
        <fullName evidence="4">Oligosaccharide repeat unit polymerase</fullName>
    </recommendedName>
</protein>